<evidence type="ECO:0000313" key="1">
    <source>
        <dbReference type="EMBL" id="MBW0500699.1"/>
    </source>
</evidence>
<reference evidence="1" key="1">
    <citation type="submission" date="2021-03" db="EMBL/GenBank/DDBJ databases">
        <title>Draft genome sequence of rust myrtle Austropuccinia psidii MF-1, a brazilian biotype.</title>
        <authorList>
            <person name="Quecine M.C."/>
            <person name="Pachon D.M.R."/>
            <person name="Bonatelli M.L."/>
            <person name="Correr F.H."/>
            <person name="Franceschini L.M."/>
            <person name="Leite T.F."/>
            <person name="Margarido G.R.A."/>
            <person name="Almeida C.A."/>
            <person name="Ferrarezi J.A."/>
            <person name="Labate C.A."/>
        </authorList>
    </citation>
    <scope>NUCLEOTIDE SEQUENCE</scope>
    <source>
        <strain evidence="1">MF-1</strain>
    </source>
</reference>
<evidence type="ECO:0008006" key="3">
    <source>
        <dbReference type="Google" id="ProtNLM"/>
    </source>
</evidence>
<dbReference type="Gene3D" id="3.30.70.270">
    <property type="match status" value="1"/>
</dbReference>
<protein>
    <recommendedName>
        <fullName evidence="3">Reverse transcriptase domain-containing protein</fullName>
    </recommendedName>
</protein>
<keyword evidence="2" id="KW-1185">Reference proteome</keyword>
<dbReference type="Gene3D" id="3.10.10.10">
    <property type="entry name" value="HIV Type 1 Reverse Transcriptase, subunit A, domain 1"/>
    <property type="match status" value="1"/>
</dbReference>
<sequence>MKEDLIKIQLQYREAFDSDNEPLRAIKGHEFDNMLNLERTYLPLLRRPAFPASLRTRESLETHINELMKLGLLGNIEHNGEVEFTTPIIITWNNNKVRKVGDFRELNTYTIPYWYPISRIHEILTQLSKERLITSMDSLKGFHQISFDT</sequence>
<dbReference type="EMBL" id="AVOT02015952">
    <property type="protein sequence ID" value="MBW0500699.1"/>
    <property type="molecule type" value="Genomic_DNA"/>
</dbReference>
<accession>A0A9Q3DCD6</accession>
<proteinExistence type="predicted"/>
<dbReference type="AlphaFoldDB" id="A0A9Q3DCD6"/>
<dbReference type="OrthoDB" id="3250101at2759"/>
<dbReference type="SUPFAM" id="SSF56672">
    <property type="entry name" value="DNA/RNA polymerases"/>
    <property type="match status" value="1"/>
</dbReference>
<organism evidence="1 2">
    <name type="scientific">Austropuccinia psidii MF-1</name>
    <dbReference type="NCBI Taxonomy" id="1389203"/>
    <lineage>
        <taxon>Eukaryota</taxon>
        <taxon>Fungi</taxon>
        <taxon>Dikarya</taxon>
        <taxon>Basidiomycota</taxon>
        <taxon>Pucciniomycotina</taxon>
        <taxon>Pucciniomycetes</taxon>
        <taxon>Pucciniales</taxon>
        <taxon>Sphaerophragmiaceae</taxon>
        <taxon>Austropuccinia</taxon>
    </lineage>
</organism>
<comment type="caution">
    <text evidence="1">The sequence shown here is derived from an EMBL/GenBank/DDBJ whole genome shotgun (WGS) entry which is preliminary data.</text>
</comment>
<dbReference type="Proteomes" id="UP000765509">
    <property type="component" value="Unassembled WGS sequence"/>
</dbReference>
<gene>
    <name evidence="1" type="ORF">O181_040414</name>
</gene>
<dbReference type="InterPro" id="IPR043502">
    <property type="entry name" value="DNA/RNA_pol_sf"/>
</dbReference>
<name>A0A9Q3DCD6_9BASI</name>
<dbReference type="InterPro" id="IPR043128">
    <property type="entry name" value="Rev_trsase/Diguanyl_cyclase"/>
</dbReference>
<evidence type="ECO:0000313" key="2">
    <source>
        <dbReference type="Proteomes" id="UP000765509"/>
    </source>
</evidence>